<name>A0A1Y6BCD0_9PROT</name>
<dbReference type="InterPro" id="IPR011251">
    <property type="entry name" value="Luciferase-like_dom"/>
</dbReference>
<dbReference type="InterPro" id="IPR036661">
    <property type="entry name" value="Luciferase-like_sf"/>
</dbReference>
<dbReference type="Gene3D" id="3.20.20.30">
    <property type="entry name" value="Luciferase-like domain"/>
    <property type="match status" value="1"/>
</dbReference>
<evidence type="ECO:0000256" key="1">
    <source>
        <dbReference type="ARBA" id="ARBA00023002"/>
    </source>
</evidence>
<proteinExistence type="predicted"/>
<dbReference type="GO" id="GO:0016705">
    <property type="term" value="F:oxidoreductase activity, acting on paired donors, with incorporation or reduction of molecular oxygen"/>
    <property type="evidence" value="ECO:0007669"/>
    <property type="project" value="InterPro"/>
</dbReference>
<evidence type="ECO:0000259" key="3">
    <source>
        <dbReference type="Pfam" id="PF00296"/>
    </source>
</evidence>
<protein>
    <submittedName>
        <fullName evidence="4">Flavin-dependent oxidoreductase, luciferase family (Includes alkanesulfonate monooxygenase SsuD and methylene tetrahydromethanopterin reductase)</fullName>
    </submittedName>
</protein>
<dbReference type="EMBL" id="FWZX01000003">
    <property type="protein sequence ID" value="SMF03853.1"/>
    <property type="molecule type" value="Genomic_DNA"/>
</dbReference>
<dbReference type="AlphaFoldDB" id="A0A1Y6BCD0"/>
<reference evidence="4 5" key="1">
    <citation type="submission" date="2017-04" db="EMBL/GenBank/DDBJ databases">
        <authorList>
            <person name="Afonso C.L."/>
            <person name="Miller P.J."/>
            <person name="Scott M.A."/>
            <person name="Spackman E."/>
            <person name="Goraichik I."/>
            <person name="Dimitrov K.M."/>
            <person name="Suarez D.L."/>
            <person name="Swayne D.E."/>
        </authorList>
    </citation>
    <scope>NUCLEOTIDE SEQUENCE [LARGE SCALE GENOMIC DNA]</scope>
    <source>
        <strain evidence="4 5">USBA 355</strain>
    </source>
</reference>
<dbReference type="Pfam" id="PF00296">
    <property type="entry name" value="Bac_luciferase"/>
    <property type="match status" value="1"/>
</dbReference>
<dbReference type="STRING" id="560819.SAMN05428998_103168"/>
<feature type="domain" description="Luciferase-like" evidence="3">
    <location>
        <begin position="11"/>
        <end position="317"/>
    </location>
</feature>
<organism evidence="4 5">
    <name type="scientific">Tistlia consotensis USBA 355</name>
    <dbReference type="NCBI Taxonomy" id="560819"/>
    <lineage>
        <taxon>Bacteria</taxon>
        <taxon>Pseudomonadati</taxon>
        <taxon>Pseudomonadota</taxon>
        <taxon>Alphaproteobacteria</taxon>
        <taxon>Rhodospirillales</taxon>
        <taxon>Rhodovibrionaceae</taxon>
        <taxon>Tistlia</taxon>
    </lineage>
</organism>
<evidence type="ECO:0000256" key="2">
    <source>
        <dbReference type="ARBA" id="ARBA00023033"/>
    </source>
</evidence>
<keyword evidence="2 4" id="KW-0503">Monooxygenase</keyword>
<dbReference type="PANTHER" id="PTHR30137">
    <property type="entry name" value="LUCIFERASE-LIKE MONOOXYGENASE"/>
    <property type="match status" value="1"/>
</dbReference>
<evidence type="ECO:0000313" key="4">
    <source>
        <dbReference type="EMBL" id="SMF03853.1"/>
    </source>
</evidence>
<sequence length="356" mass="38981">MAGARTHGDDMDIGIFLLMQSPEGAPSQEVYGRALRSAQLAEALGFSHVWVAEHHFINYSYSSQPFVLLAHLAALTERIRLGTAIVPVPLHNPLLVAEQAATVDQLSGGRLELGLGKGYQRFQYERLGIEKSDDHARYDEAIDLLCLALRGRPFSFEGRWFQLPETLVYPQPLQRPVPVWAAVNSTVPPVVESALSRGLHLFSGALEPISKMIDMRRRYAAAFAGAPGPVRIGTQRPVFVGESEAEARAAVEQARWNARAALSLRHEFGRVEQGRVTVAPLPGEPSTDEIMAEHVVAGTPDQCLRQLRRILAGSGADLFNCNFCFGALSEAQVERSMRLFAEAVLPALREPVAQTA</sequence>
<keyword evidence="5" id="KW-1185">Reference proteome</keyword>
<dbReference type="Proteomes" id="UP000192917">
    <property type="component" value="Unassembled WGS sequence"/>
</dbReference>
<evidence type="ECO:0000313" key="5">
    <source>
        <dbReference type="Proteomes" id="UP000192917"/>
    </source>
</evidence>
<dbReference type="SUPFAM" id="SSF51679">
    <property type="entry name" value="Bacterial luciferase-like"/>
    <property type="match status" value="1"/>
</dbReference>
<keyword evidence="1" id="KW-0560">Oxidoreductase</keyword>
<dbReference type="GO" id="GO:0005829">
    <property type="term" value="C:cytosol"/>
    <property type="evidence" value="ECO:0007669"/>
    <property type="project" value="TreeGrafter"/>
</dbReference>
<dbReference type="InterPro" id="IPR050766">
    <property type="entry name" value="Bact_Lucif_Oxidored"/>
</dbReference>
<gene>
    <name evidence="4" type="ORF">SAMN05428998_103168</name>
</gene>
<dbReference type="PANTHER" id="PTHR30137:SF8">
    <property type="entry name" value="BLR5498 PROTEIN"/>
    <property type="match status" value="1"/>
</dbReference>
<accession>A0A1Y6BCD0</accession>
<dbReference type="GO" id="GO:0004497">
    <property type="term" value="F:monooxygenase activity"/>
    <property type="evidence" value="ECO:0007669"/>
    <property type="project" value="UniProtKB-KW"/>
</dbReference>